<dbReference type="STRING" id="90262.A0A1X2ILJ7"/>
<feature type="transmembrane region" description="Helical" evidence="9">
    <location>
        <begin position="367"/>
        <end position="389"/>
    </location>
</feature>
<dbReference type="GO" id="GO:0005783">
    <property type="term" value="C:endoplasmic reticulum"/>
    <property type="evidence" value="ECO:0007669"/>
    <property type="project" value="EnsemblFungi"/>
</dbReference>
<evidence type="ECO:0000256" key="3">
    <source>
        <dbReference type="ARBA" id="ARBA00022448"/>
    </source>
</evidence>
<feature type="transmembrane region" description="Helical" evidence="9">
    <location>
        <begin position="257"/>
        <end position="278"/>
    </location>
</feature>
<feature type="transmembrane region" description="Helical" evidence="9">
    <location>
        <begin position="511"/>
        <end position="529"/>
    </location>
</feature>
<feature type="transmembrane region" description="Helical" evidence="9">
    <location>
        <begin position="409"/>
        <end position="429"/>
    </location>
</feature>
<evidence type="ECO:0000256" key="1">
    <source>
        <dbReference type="ARBA" id="ARBA00004141"/>
    </source>
</evidence>
<feature type="transmembrane region" description="Helical" evidence="9">
    <location>
        <begin position="167"/>
        <end position="191"/>
    </location>
</feature>
<keyword evidence="12" id="KW-1185">Reference proteome</keyword>
<feature type="transmembrane region" description="Helical" evidence="9">
    <location>
        <begin position="290"/>
        <end position="307"/>
    </location>
</feature>
<dbReference type="PANTHER" id="PTHR22950">
    <property type="entry name" value="AMINO ACID TRANSPORTER"/>
    <property type="match status" value="1"/>
</dbReference>
<accession>A0A1X2ILJ7</accession>
<sequence length="532" mass="59137">MAKERQTLLFDLSDQQDDSMDNTSSQRHNNVDVKRSAVLSSSSTTELDAGREMESTTTITAKGSSYMDNDNNHGYTYSHTATTEYTQLDVDDSEATMPYRQSNQHRPLLLPDDDDNTDSNSLDSQEESKFYRLPTEGGTIFASFLNMANSIVGAGIISIPYSIKEAGFGMGILLLMVLTVVVDWTIRLLMFNGKLAGRTTYQDLLQFAFGRPGLIAISIFQFVFAFGGMCAYCVIIGDTIPHVIRSLFPSIEQTPVLWIFANRNLCIAFFTLFVSYPLSLYRDISKLAKTSALALVAIVFITVSVAVEGPKVPSELRGSPEHRFDFMQDEVFQGIAVISFAFVCHHNSFLIFGSLKQPSLNRFASVTHWSMGIAFLTCIILGLSGYLVFTDNTAGDILNNFPSDNVFINIARLAFGLNMFTTIPLETFVCREVLETFFWPSKAFDLKRHFFLTSILTLIALTISLLTCNLGIVLELTGAFAATSLAYVLPPLCYLKLATGSVWHWSKIPHWSCLIFGLVIMVVSSFIVYKIS</sequence>
<evidence type="ECO:0000256" key="6">
    <source>
        <dbReference type="ARBA" id="ARBA00022989"/>
    </source>
</evidence>
<dbReference type="AlphaFoldDB" id="A0A1X2ILJ7"/>
<dbReference type="Pfam" id="PF01490">
    <property type="entry name" value="Aa_trans"/>
    <property type="match status" value="1"/>
</dbReference>
<protein>
    <submittedName>
        <fullName evidence="11">Transmembrane amino acid transporter protein-domain-containing protein</fullName>
    </submittedName>
</protein>
<feature type="domain" description="Amino acid transporter transmembrane" evidence="10">
    <location>
        <begin position="137"/>
        <end position="528"/>
    </location>
</feature>
<evidence type="ECO:0000256" key="8">
    <source>
        <dbReference type="SAM" id="MobiDB-lite"/>
    </source>
</evidence>
<evidence type="ECO:0000256" key="7">
    <source>
        <dbReference type="ARBA" id="ARBA00023136"/>
    </source>
</evidence>
<dbReference type="InterPro" id="IPR013057">
    <property type="entry name" value="AA_transpt_TM"/>
</dbReference>
<feature type="transmembrane region" description="Helical" evidence="9">
    <location>
        <begin position="331"/>
        <end position="355"/>
    </location>
</feature>
<gene>
    <name evidence="11" type="ORF">BCR42DRAFT_241830</name>
</gene>
<keyword evidence="5" id="KW-0029">Amino-acid transport</keyword>
<dbReference type="EMBL" id="MCGE01000009">
    <property type="protein sequence ID" value="ORZ17873.1"/>
    <property type="molecule type" value="Genomic_DNA"/>
</dbReference>
<feature type="region of interest" description="Disordered" evidence="8">
    <location>
        <begin position="102"/>
        <end position="127"/>
    </location>
</feature>
<dbReference type="Proteomes" id="UP000193560">
    <property type="component" value="Unassembled WGS sequence"/>
</dbReference>
<proteinExistence type="inferred from homology"/>
<dbReference type="OrthoDB" id="28208at2759"/>
<comment type="similarity">
    <text evidence="2">Belongs to the amino acid/polyamine transporter 2 family.</text>
</comment>
<evidence type="ECO:0000259" key="10">
    <source>
        <dbReference type="Pfam" id="PF01490"/>
    </source>
</evidence>
<name>A0A1X2ILJ7_9FUNG</name>
<keyword evidence="4 9" id="KW-0812">Transmembrane</keyword>
<keyword evidence="7 9" id="KW-0472">Membrane</keyword>
<organism evidence="11 12">
    <name type="scientific">Absidia repens</name>
    <dbReference type="NCBI Taxonomy" id="90262"/>
    <lineage>
        <taxon>Eukaryota</taxon>
        <taxon>Fungi</taxon>
        <taxon>Fungi incertae sedis</taxon>
        <taxon>Mucoromycota</taxon>
        <taxon>Mucoromycotina</taxon>
        <taxon>Mucoromycetes</taxon>
        <taxon>Mucorales</taxon>
        <taxon>Cunninghamellaceae</taxon>
        <taxon>Absidia</taxon>
    </lineage>
</organism>
<comment type="caution">
    <text evidence="11">The sequence shown here is derived from an EMBL/GenBank/DDBJ whole genome shotgun (WGS) entry which is preliminary data.</text>
</comment>
<keyword evidence="3" id="KW-0813">Transport</keyword>
<evidence type="ECO:0000256" key="5">
    <source>
        <dbReference type="ARBA" id="ARBA00022970"/>
    </source>
</evidence>
<comment type="subcellular location">
    <subcellularLocation>
        <location evidence="1">Membrane</location>
        <topology evidence="1">Multi-pass membrane protein</topology>
    </subcellularLocation>
</comment>
<keyword evidence="6 9" id="KW-1133">Transmembrane helix</keyword>
<reference evidence="11 12" key="1">
    <citation type="submission" date="2016-07" db="EMBL/GenBank/DDBJ databases">
        <title>Pervasive Adenine N6-methylation of Active Genes in Fungi.</title>
        <authorList>
            <consortium name="DOE Joint Genome Institute"/>
            <person name="Mondo S.J."/>
            <person name="Dannebaum R.O."/>
            <person name="Kuo R.C."/>
            <person name="Labutti K."/>
            <person name="Haridas S."/>
            <person name="Kuo A."/>
            <person name="Salamov A."/>
            <person name="Ahrendt S.R."/>
            <person name="Lipzen A."/>
            <person name="Sullivan W."/>
            <person name="Andreopoulos W.B."/>
            <person name="Clum A."/>
            <person name="Lindquist E."/>
            <person name="Daum C."/>
            <person name="Ramamoorthy G.K."/>
            <person name="Gryganskyi A."/>
            <person name="Culley D."/>
            <person name="Magnuson J.K."/>
            <person name="James T.Y."/>
            <person name="O'Malley M.A."/>
            <person name="Stajich J.E."/>
            <person name="Spatafora J.W."/>
            <person name="Visel A."/>
            <person name="Grigoriev I.V."/>
        </authorList>
    </citation>
    <scope>NUCLEOTIDE SEQUENCE [LARGE SCALE GENOMIC DNA]</scope>
    <source>
        <strain evidence="11 12">NRRL 1336</strain>
    </source>
</reference>
<dbReference type="GO" id="GO:0016020">
    <property type="term" value="C:membrane"/>
    <property type="evidence" value="ECO:0007669"/>
    <property type="project" value="UniProtKB-SubCell"/>
</dbReference>
<evidence type="ECO:0000256" key="4">
    <source>
        <dbReference type="ARBA" id="ARBA00022692"/>
    </source>
</evidence>
<feature type="region of interest" description="Disordered" evidence="8">
    <location>
        <begin position="1"/>
        <end position="65"/>
    </location>
</feature>
<evidence type="ECO:0000313" key="11">
    <source>
        <dbReference type="EMBL" id="ORZ17873.1"/>
    </source>
</evidence>
<feature type="transmembrane region" description="Helical" evidence="9">
    <location>
        <begin position="212"/>
        <end position="237"/>
    </location>
</feature>
<evidence type="ECO:0000256" key="9">
    <source>
        <dbReference type="SAM" id="Phobius"/>
    </source>
</evidence>
<feature type="compositionally biased region" description="Polar residues" evidence="8">
    <location>
        <begin position="55"/>
        <end position="65"/>
    </location>
</feature>
<feature type="transmembrane region" description="Helical" evidence="9">
    <location>
        <begin position="450"/>
        <end position="472"/>
    </location>
</feature>
<dbReference type="PANTHER" id="PTHR22950:SF458">
    <property type="entry name" value="SODIUM-COUPLED NEUTRAL AMINO ACID TRANSPORTER 11-RELATED"/>
    <property type="match status" value="1"/>
</dbReference>
<evidence type="ECO:0000313" key="12">
    <source>
        <dbReference type="Proteomes" id="UP000193560"/>
    </source>
</evidence>
<feature type="transmembrane region" description="Helical" evidence="9">
    <location>
        <begin position="139"/>
        <end position="161"/>
    </location>
</feature>
<evidence type="ECO:0000256" key="2">
    <source>
        <dbReference type="ARBA" id="ARBA00008066"/>
    </source>
</evidence>
<dbReference type="GO" id="GO:0015179">
    <property type="term" value="F:L-amino acid transmembrane transporter activity"/>
    <property type="evidence" value="ECO:0007669"/>
    <property type="project" value="TreeGrafter"/>
</dbReference>